<accession>A0A564Y7K4</accession>
<dbReference type="EMBL" id="CABIJS010000111">
    <property type="protein sequence ID" value="VUZ43262.1"/>
    <property type="molecule type" value="Genomic_DNA"/>
</dbReference>
<keyword evidence="3" id="KW-1185">Reference proteome</keyword>
<sequence>SISKKKTESLYGPRDRFNGVYISFFLIGVANLIPWMFFSTAKSYFLYQLRDKTFPNGTDPLDPSVMTRDQVFFLNYVAICSMFPMAITNFLNLPLQKYITSFHRFYLG</sequence>
<feature type="non-terminal residue" evidence="2">
    <location>
        <position position="108"/>
    </location>
</feature>
<name>A0A564Y7K4_HYMDI</name>
<dbReference type="AlphaFoldDB" id="A0A564Y7K4"/>
<proteinExistence type="predicted"/>
<keyword evidence="1" id="KW-1133">Transmembrane helix</keyword>
<keyword evidence="1" id="KW-0472">Membrane</keyword>
<keyword evidence="1" id="KW-0812">Transmembrane</keyword>
<reference evidence="2 3" key="1">
    <citation type="submission" date="2019-07" db="EMBL/GenBank/DDBJ databases">
        <authorList>
            <person name="Jastrzebski P J."/>
            <person name="Paukszto L."/>
            <person name="Jastrzebski P J."/>
        </authorList>
    </citation>
    <scope>NUCLEOTIDE SEQUENCE [LARGE SCALE GENOMIC DNA]</scope>
    <source>
        <strain evidence="2 3">WMS-il1</strain>
    </source>
</reference>
<protein>
    <submittedName>
        <fullName evidence="2">Uncharacterized protein</fullName>
    </submittedName>
</protein>
<evidence type="ECO:0000256" key="1">
    <source>
        <dbReference type="SAM" id="Phobius"/>
    </source>
</evidence>
<feature type="transmembrane region" description="Helical" evidence="1">
    <location>
        <begin position="73"/>
        <end position="95"/>
    </location>
</feature>
<organism evidence="2 3">
    <name type="scientific">Hymenolepis diminuta</name>
    <name type="common">Rat tapeworm</name>
    <dbReference type="NCBI Taxonomy" id="6216"/>
    <lineage>
        <taxon>Eukaryota</taxon>
        <taxon>Metazoa</taxon>
        <taxon>Spiralia</taxon>
        <taxon>Lophotrochozoa</taxon>
        <taxon>Platyhelminthes</taxon>
        <taxon>Cestoda</taxon>
        <taxon>Eucestoda</taxon>
        <taxon>Cyclophyllidea</taxon>
        <taxon>Hymenolepididae</taxon>
        <taxon>Hymenolepis</taxon>
    </lineage>
</organism>
<gene>
    <name evidence="2" type="ORF">WMSIL1_LOCUS3549</name>
</gene>
<evidence type="ECO:0000313" key="2">
    <source>
        <dbReference type="EMBL" id="VUZ43262.1"/>
    </source>
</evidence>
<feature type="non-terminal residue" evidence="2">
    <location>
        <position position="1"/>
    </location>
</feature>
<evidence type="ECO:0000313" key="3">
    <source>
        <dbReference type="Proteomes" id="UP000321570"/>
    </source>
</evidence>
<feature type="transmembrane region" description="Helical" evidence="1">
    <location>
        <begin position="20"/>
        <end position="38"/>
    </location>
</feature>
<dbReference type="Proteomes" id="UP000321570">
    <property type="component" value="Unassembled WGS sequence"/>
</dbReference>